<evidence type="ECO:0000313" key="2">
    <source>
        <dbReference type="EMBL" id="RAK19609.1"/>
    </source>
</evidence>
<dbReference type="InterPro" id="IPR013216">
    <property type="entry name" value="Methyltransf_11"/>
</dbReference>
<dbReference type="PANTHER" id="PTHR43591">
    <property type="entry name" value="METHYLTRANSFERASE"/>
    <property type="match status" value="1"/>
</dbReference>
<evidence type="ECO:0000313" key="3">
    <source>
        <dbReference type="Proteomes" id="UP000249620"/>
    </source>
</evidence>
<dbReference type="RefSeq" id="WP_111567833.1">
    <property type="nucleotide sequence ID" value="NZ_QLMI01000010.1"/>
</dbReference>
<dbReference type="SUPFAM" id="SSF53335">
    <property type="entry name" value="S-adenosyl-L-methionine-dependent methyltransferases"/>
    <property type="match status" value="1"/>
</dbReference>
<dbReference type="AlphaFoldDB" id="A0A327YMY5"/>
<feature type="domain" description="Methyltransferase type 11" evidence="1">
    <location>
        <begin position="46"/>
        <end position="127"/>
    </location>
</feature>
<keyword evidence="3" id="KW-1185">Reference proteome</keyword>
<dbReference type="Proteomes" id="UP000249620">
    <property type="component" value="Unassembled WGS sequence"/>
</dbReference>
<dbReference type="CDD" id="cd02440">
    <property type="entry name" value="AdoMet_MTases"/>
    <property type="match status" value="1"/>
</dbReference>
<dbReference type="Gene3D" id="3.40.50.150">
    <property type="entry name" value="Vaccinia Virus protein VP39"/>
    <property type="match status" value="1"/>
</dbReference>
<dbReference type="GO" id="GO:0008757">
    <property type="term" value="F:S-adenosylmethionine-dependent methyltransferase activity"/>
    <property type="evidence" value="ECO:0007669"/>
    <property type="project" value="InterPro"/>
</dbReference>
<evidence type="ECO:0000259" key="1">
    <source>
        <dbReference type="Pfam" id="PF08241"/>
    </source>
</evidence>
<protein>
    <submittedName>
        <fullName evidence="2">Methyltransferase family protein</fullName>
    </submittedName>
</protein>
<gene>
    <name evidence="2" type="ORF">B0I03_11036</name>
</gene>
<dbReference type="OrthoDB" id="9770553at2"/>
<dbReference type="Pfam" id="PF08241">
    <property type="entry name" value="Methyltransf_11"/>
    <property type="match status" value="1"/>
</dbReference>
<name>A0A327YMY5_9FLAO</name>
<comment type="caution">
    <text evidence="2">The sequence shown here is derived from an EMBL/GenBank/DDBJ whole genome shotgun (WGS) entry which is preliminary data.</text>
</comment>
<organism evidence="2 3">
    <name type="scientific">Flavobacterium aquaticum</name>
    <dbReference type="NCBI Taxonomy" id="1236486"/>
    <lineage>
        <taxon>Bacteria</taxon>
        <taxon>Pseudomonadati</taxon>
        <taxon>Bacteroidota</taxon>
        <taxon>Flavobacteriia</taxon>
        <taxon>Flavobacteriales</taxon>
        <taxon>Flavobacteriaceae</taxon>
        <taxon>Flavobacterium</taxon>
    </lineage>
</organism>
<dbReference type="GO" id="GO:0032259">
    <property type="term" value="P:methylation"/>
    <property type="evidence" value="ECO:0007669"/>
    <property type="project" value="UniProtKB-KW"/>
</dbReference>
<keyword evidence="2" id="KW-0489">Methyltransferase</keyword>
<reference evidence="2 3" key="1">
    <citation type="submission" date="2018-06" db="EMBL/GenBank/DDBJ databases">
        <title>Genomic Encyclopedia of Type Strains, Phase III (KMG-III): the genomes of soil and plant-associated and newly described type strains.</title>
        <authorList>
            <person name="Whitman W."/>
        </authorList>
    </citation>
    <scope>NUCLEOTIDE SEQUENCE [LARGE SCALE GENOMIC DNA]</scope>
    <source>
        <strain evidence="2 3">CGMCC 1.12398</strain>
    </source>
</reference>
<proteinExistence type="predicted"/>
<dbReference type="EMBL" id="QLMI01000010">
    <property type="protein sequence ID" value="RAK19609.1"/>
    <property type="molecule type" value="Genomic_DNA"/>
</dbReference>
<keyword evidence="2" id="KW-0808">Transferase</keyword>
<dbReference type="InterPro" id="IPR029063">
    <property type="entry name" value="SAM-dependent_MTases_sf"/>
</dbReference>
<sequence>MNDYQIIFQKRATDYHFAMQKFPEARKHEFNNLFSGIHFENNIHLLDVPSGGGYLRNYIPKNTKVTLGDFSEGFAIDEIQLVTPEKLPFESNTFDAVFSLSGMHHLDDVPQFVRECLRVTKTGGSFTFADVKKGTNVDTFLNEFVNTYNSLGHKGDFFNETSFETFADIQSSISNCQYKEYPFLFTTISEMTTFFKLFFGLDKASDSIIHKGIEDILGIKTTSKGIEVNWGLLCFQLKKE</sequence>
<accession>A0A327YMY5</accession>